<keyword evidence="2" id="KW-1277">Toxin-antitoxin system</keyword>
<dbReference type="GO" id="GO:0003677">
    <property type="term" value="F:DNA binding"/>
    <property type="evidence" value="ECO:0007669"/>
    <property type="project" value="InterPro"/>
</dbReference>
<evidence type="ECO:0000313" key="3">
    <source>
        <dbReference type="EMBL" id="ABG09601.1"/>
    </source>
</evidence>
<dbReference type="KEGG" id="mmc:Mmcs_3494"/>
<gene>
    <name evidence="3" type="ordered locus">Mmcs_3494</name>
</gene>
<sequence>MLENMASQWKTFQRLAEKLVFQEAPKVIRQLQQSENRPRTVQQGIQQGLKIGLGVGLSLAGASSPPQPAIAAGRPVTSNSVPTAHRARKIVYAPDLDGRADPGEIVWTWVVYEDDPTRGKDRPVLVVGRDRRTLLGLMLSSQDHRGDDPNWVAIGAGSWDYDGRVSWVRLDRVLDVPEEGIRREGAILDRARFEAVAARLRAEYSWS</sequence>
<proteinExistence type="inferred from homology"/>
<dbReference type="Pfam" id="PF02452">
    <property type="entry name" value="PemK_toxin"/>
    <property type="match status" value="1"/>
</dbReference>
<accession>A0A5Q5BMP0</accession>
<dbReference type="EMBL" id="CP000384">
    <property type="protein sequence ID" value="ABG09601.1"/>
    <property type="molecule type" value="Genomic_DNA"/>
</dbReference>
<comment type="similarity">
    <text evidence="1">Belongs to the PemK/MazF family.</text>
</comment>
<dbReference type="SUPFAM" id="SSF50118">
    <property type="entry name" value="Cell growth inhibitor/plasmid maintenance toxic component"/>
    <property type="match status" value="1"/>
</dbReference>
<evidence type="ECO:0008006" key="4">
    <source>
        <dbReference type="Google" id="ProtNLM"/>
    </source>
</evidence>
<dbReference type="Gene3D" id="2.30.30.110">
    <property type="match status" value="1"/>
</dbReference>
<evidence type="ECO:0000256" key="2">
    <source>
        <dbReference type="ARBA" id="ARBA00022649"/>
    </source>
</evidence>
<protein>
    <recommendedName>
        <fullName evidence="4">Type II toxin-antitoxin system PemK/MazF family toxin</fullName>
    </recommendedName>
</protein>
<reference evidence="3" key="1">
    <citation type="submission" date="2006-06" db="EMBL/GenBank/DDBJ databases">
        <title>Complete sequence of chromosome of Mycobacterium sp. MCS.</title>
        <authorList>
            <consortium name="US DOE Joint Genome Institute"/>
            <person name="Copeland A."/>
            <person name="Lucas S."/>
            <person name="Lapidus A."/>
            <person name="Barry K."/>
            <person name="Detter J.C."/>
            <person name="Glavina del Rio T."/>
            <person name="Hammon N."/>
            <person name="Israni S."/>
            <person name="Dalin E."/>
            <person name="Tice H."/>
            <person name="Pitluck S."/>
            <person name="Martinez M."/>
            <person name="Schmutz J."/>
            <person name="Larimer F."/>
            <person name="Land M."/>
            <person name="Hauser L."/>
            <person name="Kyrpides N."/>
            <person name="Kim E."/>
            <person name="Miller C.D."/>
            <person name="Hughes J.E."/>
            <person name="Anderson A.J."/>
            <person name="Sims R.C."/>
            <person name="Richardson P."/>
        </authorList>
    </citation>
    <scope>NUCLEOTIDE SEQUENCE [LARGE SCALE GENOMIC DNA]</scope>
    <source>
        <strain evidence="3">MCS</strain>
    </source>
</reference>
<organism evidence="3">
    <name type="scientific">Mycobacterium sp. (strain MCS)</name>
    <dbReference type="NCBI Taxonomy" id="164756"/>
    <lineage>
        <taxon>Bacteria</taxon>
        <taxon>Bacillati</taxon>
        <taxon>Actinomycetota</taxon>
        <taxon>Actinomycetes</taxon>
        <taxon>Mycobacteriales</taxon>
        <taxon>Mycobacteriaceae</taxon>
        <taxon>Mycobacterium</taxon>
    </lineage>
</organism>
<dbReference type="AlphaFoldDB" id="A0A5Q5BMP0"/>
<dbReference type="InterPro" id="IPR011067">
    <property type="entry name" value="Plasmid_toxin/cell-grow_inhib"/>
</dbReference>
<name>A0A5Q5BMP0_MYCSS</name>
<dbReference type="InterPro" id="IPR003477">
    <property type="entry name" value="PemK-like"/>
</dbReference>
<evidence type="ECO:0000256" key="1">
    <source>
        <dbReference type="ARBA" id="ARBA00007521"/>
    </source>
</evidence>